<dbReference type="AlphaFoldDB" id="A0AAW1MXV4"/>
<keyword evidence="2" id="KW-1185">Reference proteome</keyword>
<name>A0AAW1MXV4_SAPOF</name>
<accession>A0AAW1MXV4</accession>
<dbReference type="EMBL" id="JBDFQZ010000002">
    <property type="protein sequence ID" value="KAK9751011.1"/>
    <property type="molecule type" value="Genomic_DNA"/>
</dbReference>
<proteinExistence type="predicted"/>
<gene>
    <name evidence="1" type="ORF">RND81_02G235800</name>
</gene>
<organism evidence="1 2">
    <name type="scientific">Saponaria officinalis</name>
    <name type="common">Common soapwort</name>
    <name type="synonym">Lychnis saponaria</name>
    <dbReference type="NCBI Taxonomy" id="3572"/>
    <lineage>
        <taxon>Eukaryota</taxon>
        <taxon>Viridiplantae</taxon>
        <taxon>Streptophyta</taxon>
        <taxon>Embryophyta</taxon>
        <taxon>Tracheophyta</taxon>
        <taxon>Spermatophyta</taxon>
        <taxon>Magnoliopsida</taxon>
        <taxon>eudicotyledons</taxon>
        <taxon>Gunneridae</taxon>
        <taxon>Pentapetalae</taxon>
        <taxon>Caryophyllales</taxon>
        <taxon>Caryophyllaceae</taxon>
        <taxon>Caryophylleae</taxon>
        <taxon>Saponaria</taxon>
    </lineage>
</organism>
<sequence length="164" mass="19229">MFPYDLTLEDEGVLRDAEEKVYASHTLELFNVVVFWDNWLFGWTDNDIVFFVYIFDPGGFYCTTLEFYVGYLTVYVLHELCGCATWSLPPNISCSRIVVIILAPKLLEDSYASWVFFDLSLDLNVRKHDITVVRWVFDPGGYKSGIEMTKRPHQYKYRGDTRDF</sequence>
<evidence type="ECO:0000313" key="1">
    <source>
        <dbReference type="EMBL" id="KAK9751011.1"/>
    </source>
</evidence>
<comment type="caution">
    <text evidence="1">The sequence shown here is derived from an EMBL/GenBank/DDBJ whole genome shotgun (WGS) entry which is preliminary data.</text>
</comment>
<dbReference type="Proteomes" id="UP001443914">
    <property type="component" value="Unassembled WGS sequence"/>
</dbReference>
<protein>
    <submittedName>
        <fullName evidence="1">Uncharacterized protein</fullName>
    </submittedName>
</protein>
<evidence type="ECO:0000313" key="2">
    <source>
        <dbReference type="Proteomes" id="UP001443914"/>
    </source>
</evidence>
<reference evidence="1" key="1">
    <citation type="submission" date="2024-03" db="EMBL/GenBank/DDBJ databases">
        <title>WGS assembly of Saponaria officinalis var. Norfolk2.</title>
        <authorList>
            <person name="Jenkins J."/>
            <person name="Shu S."/>
            <person name="Grimwood J."/>
            <person name="Barry K."/>
            <person name="Goodstein D."/>
            <person name="Schmutz J."/>
            <person name="Leebens-Mack J."/>
            <person name="Osbourn A."/>
        </authorList>
    </citation>
    <scope>NUCLEOTIDE SEQUENCE [LARGE SCALE GENOMIC DNA]</scope>
    <source>
        <strain evidence="1">JIC</strain>
    </source>
</reference>